<feature type="transmembrane region" description="Helical" evidence="1">
    <location>
        <begin position="226"/>
        <end position="247"/>
    </location>
</feature>
<keyword evidence="1" id="KW-0472">Membrane</keyword>
<keyword evidence="1" id="KW-0812">Transmembrane</keyword>
<evidence type="ECO:0000313" key="2">
    <source>
        <dbReference type="EMBL" id="KAF9532634.1"/>
    </source>
</evidence>
<protein>
    <submittedName>
        <fullName evidence="2">Uncharacterized protein</fullName>
    </submittedName>
</protein>
<keyword evidence="1" id="KW-1133">Transmembrane helix</keyword>
<gene>
    <name evidence="2" type="ORF">CPB83DRAFT_631759</name>
</gene>
<evidence type="ECO:0000313" key="3">
    <source>
        <dbReference type="Proteomes" id="UP000807306"/>
    </source>
</evidence>
<sequence length="299" mass="34036">MRPTSIDRSTRSSCCRCTFDLGQPGLRECGLAATYLPLPPSPSAASTLLFLRRRLGDSVTCFTLASRTLFGVIGLLRTTDNSDIRKHNIIRLPLLDNGFSRLSGVFLCSPSPPSLDFLLFVQLHSHLFTPLHTSSHPPFIRVTVIFRLTVRPFVPSPICTTLLHPRLSSYLYQHLTSSLNVESQYPICICTTTHPRIRPIKPSTLHITHYALTHPIFIYLSIYSHYLIVPVVVVLFTCVLLCSWVVTSSPTDRYRYHRFYSLLIHLHLHFILVHSVRLLGFRFRFFCVTTLSLMGLSRI</sequence>
<proteinExistence type="predicted"/>
<keyword evidence="3" id="KW-1185">Reference proteome</keyword>
<comment type="caution">
    <text evidence="2">The sequence shown here is derived from an EMBL/GenBank/DDBJ whole genome shotgun (WGS) entry which is preliminary data.</text>
</comment>
<dbReference type="Proteomes" id="UP000807306">
    <property type="component" value="Unassembled WGS sequence"/>
</dbReference>
<reference evidence="2" key="1">
    <citation type="submission" date="2020-11" db="EMBL/GenBank/DDBJ databases">
        <authorList>
            <consortium name="DOE Joint Genome Institute"/>
            <person name="Ahrendt S."/>
            <person name="Riley R."/>
            <person name="Andreopoulos W."/>
            <person name="Labutti K."/>
            <person name="Pangilinan J."/>
            <person name="Ruiz-Duenas F.J."/>
            <person name="Barrasa J.M."/>
            <person name="Sanchez-Garcia M."/>
            <person name="Camarero S."/>
            <person name="Miyauchi S."/>
            <person name="Serrano A."/>
            <person name="Linde D."/>
            <person name="Babiker R."/>
            <person name="Drula E."/>
            <person name="Ayuso-Fernandez I."/>
            <person name="Pacheco R."/>
            <person name="Padilla G."/>
            <person name="Ferreira P."/>
            <person name="Barriuso J."/>
            <person name="Kellner H."/>
            <person name="Castanera R."/>
            <person name="Alfaro M."/>
            <person name="Ramirez L."/>
            <person name="Pisabarro A.G."/>
            <person name="Kuo A."/>
            <person name="Tritt A."/>
            <person name="Lipzen A."/>
            <person name="He G."/>
            <person name="Yan M."/>
            <person name="Ng V."/>
            <person name="Cullen D."/>
            <person name="Martin F."/>
            <person name="Rosso M.-N."/>
            <person name="Henrissat B."/>
            <person name="Hibbett D."/>
            <person name="Martinez A.T."/>
            <person name="Grigoriev I.V."/>
        </authorList>
    </citation>
    <scope>NUCLEOTIDE SEQUENCE</scope>
    <source>
        <strain evidence="2">CBS 506.95</strain>
    </source>
</reference>
<dbReference type="AlphaFoldDB" id="A0A9P6EPB2"/>
<evidence type="ECO:0000256" key="1">
    <source>
        <dbReference type="SAM" id="Phobius"/>
    </source>
</evidence>
<name>A0A9P6EPB2_9AGAR</name>
<organism evidence="2 3">
    <name type="scientific">Crepidotus variabilis</name>
    <dbReference type="NCBI Taxonomy" id="179855"/>
    <lineage>
        <taxon>Eukaryota</taxon>
        <taxon>Fungi</taxon>
        <taxon>Dikarya</taxon>
        <taxon>Basidiomycota</taxon>
        <taxon>Agaricomycotina</taxon>
        <taxon>Agaricomycetes</taxon>
        <taxon>Agaricomycetidae</taxon>
        <taxon>Agaricales</taxon>
        <taxon>Agaricineae</taxon>
        <taxon>Crepidotaceae</taxon>
        <taxon>Crepidotus</taxon>
    </lineage>
</organism>
<feature type="transmembrane region" description="Helical" evidence="1">
    <location>
        <begin position="259"/>
        <end position="279"/>
    </location>
</feature>
<accession>A0A9P6EPB2</accession>
<dbReference type="EMBL" id="MU157831">
    <property type="protein sequence ID" value="KAF9532634.1"/>
    <property type="molecule type" value="Genomic_DNA"/>
</dbReference>